<sequence length="117" mass="12506">MYKVKVTEIGSFVEELLNEKMVVLFGPTAPAELRDICVVHDGTPTEDNVLAEGGTISIGDQVYTIKEFGEAANENMGGLGHLTIAFDGERELLPGTVLVTPSVLPKLETGIEISFNG</sequence>
<dbReference type="InterPro" id="IPR004716">
    <property type="entry name" value="PTS_IIA_glucitol/sorbitol-sp"/>
</dbReference>
<keyword evidence="3" id="KW-1185">Reference proteome</keyword>
<dbReference type="PANTHER" id="PTHR40398:SF1">
    <property type="entry name" value="PTS SYSTEM GLUCITOL_SORBITOL-SPECIFIC EIIA COMPONENT"/>
    <property type="match status" value="1"/>
</dbReference>
<evidence type="ECO:0000313" key="3">
    <source>
        <dbReference type="Proteomes" id="UP000361836"/>
    </source>
</evidence>
<reference evidence="2 3" key="1">
    <citation type="submission" date="2019-10" db="EMBL/GenBank/DDBJ databases">
        <authorList>
            <person name="Wolf R A."/>
        </authorList>
    </citation>
    <scope>NUCLEOTIDE SEQUENCE [LARGE SCALE GENOMIC DNA]</scope>
    <source>
        <strain evidence="2">Collinsella_aerofaciens_MC2</strain>
    </source>
</reference>
<organism evidence="2 3">
    <name type="scientific">Collinsella aerofaciens</name>
    <dbReference type="NCBI Taxonomy" id="74426"/>
    <lineage>
        <taxon>Bacteria</taxon>
        <taxon>Bacillati</taxon>
        <taxon>Actinomycetota</taxon>
        <taxon>Coriobacteriia</taxon>
        <taxon>Coriobacteriales</taxon>
        <taxon>Coriobacteriaceae</taxon>
        <taxon>Collinsella</taxon>
    </lineage>
</organism>
<dbReference type="EMBL" id="CABWIE010000010">
    <property type="protein sequence ID" value="VWL91757.1"/>
    <property type="molecule type" value="Genomic_DNA"/>
</dbReference>
<dbReference type="GO" id="GO:0009401">
    <property type="term" value="P:phosphoenolpyruvate-dependent sugar phosphotransferase system"/>
    <property type="evidence" value="ECO:0007669"/>
    <property type="project" value="InterPro"/>
</dbReference>
<dbReference type="Pfam" id="PF03829">
    <property type="entry name" value="PTSIIA_gutA"/>
    <property type="match status" value="1"/>
</dbReference>
<dbReference type="GO" id="GO:0008982">
    <property type="term" value="F:protein-N(PI)-phosphohistidine-sugar phosphotransferase activity"/>
    <property type="evidence" value="ECO:0007669"/>
    <property type="project" value="InterPro"/>
</dbReference>
<dbReference type="GO" id="GO:0005737">
    <property type="term" value="C:cytoplasm"/>
    <property type="evidence" value="ECO:0007669"/>
    <property type="project" value="InterPro"/>
</dbReference>
<name>A0A5K1ISV8_9ACTN</name>
<gene>
    <name evidence="2" type="primary">srlB</name>
    <name evidence="2" type="ORF">KCJAJFAP_02024</name>
</gene>
<dbReference type="Proteomes" id="UP000361836">
    <property type="component" value="Unassembled WGS sequence"/>
</dbReference>
<protein>
    <submittedName>
        <fullName evidence="2">PTS system glucitol/sorbitol-specific EIIA component</fullName>
        <ecNumber evidence="2">2.7.1.198</ecNumber>
    </submittedName>
</protein>
<proteinExistence type="predicted"/>
<dbReference type="AlphaFoldDB" id="A0A5K1ISV8"/>
<dbReference type="InterPro" id="IPR036665">
    <property type="entry name" value="PTS_IIA_glucitol/sorbitol_sf"/>
</dbReference>
<keyword evidence="2" id="KW-0808">Transferase</keyword>
<feature type="modified residue" description="Phosphohistidine; by HPr" evidence="1">
    <location>
        <position position="40"/>
    </location>
</feature>
<accession>A0A5K1ISV8</accession>
<dbReference type="GO" id="GO:0016301">
    <property type="term" value="F:kinase activity"/>
    <property type="evidence" value="ECO:0007669"/>
    <property type="project" value="TreeGrafter"/>
</dbReference>
<dbReference type="RefSeq" id="WP_152076182.1">
    <property type="nucleotide sequence ID" value="NZ_CAAKNU010000066.1"/>
</dbReference>
<dbReference type="EC" id="2.7.1.198" evidence="2"/>
<dbReference type="SUPFAM" id="SSF141530">
    <property type="entry name" value="PTSIIA/GutA-like"/>
    <property type="match status" value="1"/>
</dbReference>
<dbReference type="PROSITE" id="PS51097">
    <property type="entry name" value="PTS_EIIA_TYPE_5"/>
    <property type="match status" value="1"/>
</dbReference>
<evidence type="ECO:0000256" key="1">
    <source>
        <dbReference type="PROSITE-ProRule" id="PRU00420"/>
    </source>
</evidence>
<dbReference type="Gene3D" id="2.40.33.40">
    <property type="entry name" value="Phosphotransferase system, glucitol/sorbitol-specific IIA component"/>
    <property type="match status" value="1"/>
</dbReference>
<evidence type="ECO:0000313" key="2">
    <source>
        <dbReference type="EMBL" id="VWL91757.1"/>
    </source>
</evidence>
<dbReference type="PANTHER" id="PTHR40398">
    <property type="entry name" value="PTS SYSTEM GLUCITOL/SORBITOL-SPECIFIC EIIA COMPONENT"/>
    <property type="match status" value="1"/>
</dbReference>